<keyword evidence="1" id="KW-0547">Nucleotide-binding</keyword>
<dbReference type="Proteomes" id="UP000078541">
    <property type="component" value="Unassembled WGS sequence"/>
</dbReference>
<dbReference type="GO" id="GO:0016887">
    <property type="term" value="F:ATP hydrolysis activity"/>
    <property type="evidence" value="ECO:0007669"/>
    <property type="project" value="RHEA"/>
</dbReference>
<accession>A0A151JTB9</accession>
<name>A0A151JTB9_9HYME</name>
<reference evidence="3 4" key="1">
    <citation type="submission" date="2016-03" db="EMBL/GenBank/DDBJ databases">
        <title>Trachymyrmex septentrionalis WGS genome.</title>
        <authorList>
            <person name="Nygaard S."/>
            <person name="Hu H."/>
            <person name="Boomsma J."/>
            <person name="Zhang G."/>
        </authorList>
    </citation>
    <scope>NUCLEOTIDE SEQUENCE [LARGE SCALE GENOMIC DNA]</scope>
    <source>
        <strain evidence="3">Tsep2-gDNA-1</strain>
        <tissue evidence="3">Whole body</tissue>
    </source>
</reference>
<gene>
    <name evidence="3" type="ORF">ALC56_12027</name>
</gene>
<dbReference type="GO" id="GO:0043139">
    <property type="term" value="F:5'-3' DNA helicase activity"/>
    <property type="evidence" value="ECO:0007669"/>
    <property type="project" value="UniProtKB-EC"/>
</dbReference>
<comment type="similarity">
    <text evidence="1">Belongs to the helicase family.</text>
</comment>
<keyword evidence="4" id="KW-1185">Reference proteome</keyword>
<comment type="catalytic activity">
    <reaction evidence="1">
        <text>ATP + H2O = ADP + phosphate + H(+)</text>
        <dbReference type="Rhea" id="RHEA:13065"/>
        <dbReference type="ChEBI" id="CHEBI:15377"/>
        <dbReference type="ChEBI" id="CHEBI:15378"/>
        <dbReference type="ChEBI" id="CHEBI:30616"/>
        <dbReference type="ChEBI" id="CHEBI:43474"/>
        <dbReference type="ChEBI" id="CHEBI:456216"/>
        <dbReference type="EC" id="5.6.2.3"/>
    </reaction>
</comment>
<proteinExistence type="inferred from homology"/>
<dbReference type="EC" id="5.6.2.3" evidence="1"/>
<keyword evidence="1" id="KW-0227">DNA damage</keyword>
<dbReference type="InterPro" id="IPR027417">
    <property type="entry name" value="P-loop_NTPase"/>
</dbReference>
<keyword evidence="1 3" id="KW-0347">Helicase</keyword>
<dbReference type="Gene3D" id="3.40.50.300">
    <property type="entry name" value="P-loop containing nucleotide triphosphate hydrolases"/>
    <property type="match status" value="1"/>
</dbReference>
<dbReference type="InterPro" id="IPR010285">
    <property type="entry name" value="DNA_helicase_pif1-like_DEAD"/>
</dbReference>
<dbReference type="AlphaFoldDB" id="A0A151JTB9"/>
<dbReference type="GO" id="GO:0000723">
    <property type="term" value="P:telomere maintenance"/>
    <property type="evidence" value="ECO:0007669"/>
    <property type="project" value="InterPro"/>
</dbReference>
<keyword evidence="1" id="KW-0378">Hydrolase</keyword>
<protein>
    <recommendedName>
        <fullName evidence="1">ATP-dependent DNA helicase</fullName>
        <ecNumber evidence="1">5.6.2.3</ecNumber>
    </recommendedName>
</protein>
<keyword evidence="1" id="KW-0234">DNA repair</keyword>
<feature type="domain" description="DNA helicase Pif1-like DEAD-box helicase" evidence="2">
    <location>
        <begin position="4"/>
        <end position="78"/>
    </location>
</feature>
<dbReference type="GO" id="GO:0006310">
    <property type="term" value="P:DNA recombination"/>
    <property type="evidence" value="ECO:0007669"/>
    <property type="project" value="UniProtKB-KW"/>
</dbReference>
<dbReference type="Pfam" id="PF05970">
    <property type="entry name" value="PIF1"/>
    <property type="match status" value="1"/>
</dbReference>
<evidence type="ECO:0000313" key="3">
    <source>
        <dbReference type="EMBL" id="KYN33655.1"/>
    </source>
</evidence>
<dbReference type="InterPro" id="IPR051055">
    <property type="entry name" value="PIF1_helicase"/>
</dbReference>
<evidence type="ECO:0000259" key="2">
    <source>
        <dbReference type="Pfam" id="PF05970"/>
    </source>
</evidence>
<evidence type="ECO:0000313" key="4">
    <source>
        <dbReference type="Proteomes" id="UP000078541"/>
    </source>
</evidence>
<organism evidence="3 4">
    <name type="scientific">Trachymyrmex septentrionalis</name>
    <dbReference type="NCBI Taxonomy" id="34720"/>
    <lineage>
        <taxon>Eukaryota</taxon>
        <taxon>Metazoa</taxon>
        <taxon>Ecdysozoa</taxon>
        <taxon>Arthropoda</taxon>
        <taxon>Hexapoda</taxon>
        <taxon>Insecta</taxon>
        <taxon>Pterygota</taxon>
        <taxon>Neoptera</taxon>
        <taxon>Endopterygota</taxon>
        <taxon>Hymenoptera</taxon>
        <taxon>Apocrita</taxon>
        <taxon>Aculeata</taxon>
        <taxon>Formicoidea</taxon>
        <taxon>Formicidae</taxon>
        <taxon>Myrmicinae</taxon>
        <taxon>Trachymyrmex</taxon>
    </lineage>
</organism>
<dbReference type="PANTHER" id="PTHR47642">
    <property type="entry name" value="ATP-DEPENDENT DNA HELICASE"/>
    <property type="match status" value="1"/>
</dbReference>
<dbReference type="GO" id="GO:0005524">
    <property type="term" value="F:ATP binding"/>
    <property type="evidence" value="ECO:0007669"/>
    <property type="project" value="UniProtKB-KW"/>
</dbReference>
<dbReference type="GO" id="GO:0006281">
    <property type="term" value="P:DNA repair"/>
    <property type="evidence" value="ECO:0007669"/>
    <property type="project" value="UniProtKB-KW"/>
</dbReference>
<sequence>MISKLNADQRRVFDRVTNTIASDKSLLQLYVSREGDTGKSFLIKCWLKQNLKKDTAVAAPTGIAAFNRDGLTVHRLLQLSKDVSLIIINKVSMIYNLILMYIRIHLRLSEIFDTTDCDDGWFDQKHIFLFGVLQLPPVHEDPAFIQLTAENVRKYLGSLSATNLWITLFGYDKLIINMCQQGDGSYRELLSRIRVDLLTPSDYDILEKRKISFKGKFFKTRLQNDNNDIRTVDVSLGLVNGTIATVISIVKDKTTNYIEKIKILLLTSLEYFIERVSVKFQMMNRVYVIRNQFPLSLGKHQFSCGQAYVALSRVTSLDGLHLINFDPSSVFASEKAIIEYNRLKRSHNSKSGIITISKQRYRKVKDVPWTLSKIITSVQDHTSVSGQKAPLKSTAWIIRGFQNIDKISCYA</sequence>
<keyword evidence="1" id="KW-0233">DNA recombination</keyword>
<evidence type="ECO:0000256" key="1">
    <source>
        <dbReference type="RuleBase" id="RU363044"/>
    </source>
</evidence>
<keyword evidence="1" id="KW-0067">ATP-binding</keyword>
<dbReference type="STRING" id="34720.A0A151JTB9"/>
<comment type="cofactor">
    <cofactor evidence="1">
        <name>Mg(2+)</name>
        <dbReference type="ChEBI" id="CHEBI:18420"/>
    </cofactor>
</comment>
<dbReference type="EMBL" id="KQ981903">
    <property type="protein sequence ID" value="KYN33655.1"/>
    <property type="molecule type" value="Genomic_DNA"/>
</dbReference>